<dbReference type="EMBL" id="JBHUGH010000031">
    <property type="protein sequence ID" value="MFD1914026.1"/>
    <property type="molecule type" value="Genomic_DNA"/>
</dbReference>
<gene>
    <name evidence="1" type="ORF">ACFSGJ_17625</name>
</gene>
<name>A0ABW4S8V5_9RHOB</name>
<dbReference type="InterPro" id="IPR014942">
    <property type="entry name" value="AbiEii"/>
</dbReference>
<evidence type="ECO:0000313" key="1">
    <source>
        <dbReference type="EMBL" id="MFD1914026.1"/>
    </source>
</evidence>
<evidence type="ECO:0000313" key="2">
    <source>
        <dbReference type="Proteomes" id="UP001597353"/>
    </source>
</evidence>
<dbReference type="Proteomes" id="UP001597353">
    <property type="component" value="Unassembled WGS sequence"/>
</dbReference>
<dbReference type="Pfam" id="PF08843">
    <property type="entry name" value="AbiEii"/>
    <property type="match status" value="1"/>
</dbReference>
<reference evidence="2" key="1">
    <citation type="journal article" date="2019" name="Int. J. Syst. Evol. Microbiol.">
        <title>The Global Catalogue of Microorganisms (GCM) 10K type strain sequencing project: providing services to taxonomists for standard genome sequencing and annotation.</title>
        <authorList>
            <consortium name="The Broad Institute Genomics Platform"/>
            <consortium name="The Broad Institute Genome Sequencing Center for Infectious Disease"/>
            <person name="Wu L."/>
            <person name="Ma J."/>
        </authorList>
    </citation>
    <scope>NUCLEOTIDE SEQUENCE [LARGE SCALE GENOMIC DNA]</scope>
    <source>
        <strain evidence="2">CGMCC 4.7242</strain>
    </source>
</reference>
<sequence length="203" mass="21987">MPSGEGGNHPIFIDYEATAAGSGYVAPSVMLEFGARSTGEPASLRDVVCDAAGLIEGLLFPTARPRVMHAERTFWEKATAIHVFCLQERLRGDRFARHWHDVVRLDEAGFAEAAFADRDLANAVARHKSMFFAEKAADRTPIDYAAAVSGGLQLVPVGDGAKALEDDYARMVEDGLLFDDEEPFEALMAQCADIAARANRAAK</sequence>
<protein>
    <submittedName>
        <fullName evidence="1">Nucleotidyl transferase AbiEii/AbiGii toxin family protein</fullName>
    </submittedName>
</protein>
<proteinExistence type="predicted"/>
<keyword evidence="1" id="KW-0808">Transferase</keyword>
<organism evidence="1 2">
    <name type="scientific">Halodurantibacterium flavum</name>
    <dbReference type="NCBI Taxonomy" id="1382802"/>
    <lineage>
        <taxon>Bacteria</taxon>
        <taxon>Pseudomonadati</taxon>
        <taxon>Pseudomonadota</taxon>
        <taxon>Alphaproteobacteria</taxon>
        <taxon>Rhodobacterales</taxon>
        <taxon>Paracoccaceae</taxon>
        <taxon>Halodurantibacterium</taxon>
    </lineage>
</organism>
<dbReference type="GO" id="GO:0016740">
    <property type="term" value="F:transferase activity"/>
    <property type="evidence" value="ECO:0007669"/>
    <property type="project" value="UniProtKB-KW"/>
</dbReference>
<accession>A0ABW4S8V5</accession>
<comment type="caution">
    <text evidence="1">The sequence shown here is derived from an EMBL/GenBank/DDBJ whole genome shotgun (WGS) entry which is preliminary data.</text>
</comment>
<keyword evidence="2" id="KW-1185">Reference proteome</keyword>